<keyword evidence="1" id="KW-0378">Hydrolase</keyword>
<evidence type="ECO:0000256" key="2">
    <source>
        <dbReference type="SAM" id="SignalP"/>
    </source>
</evidence>
<dbReference type="GO" id="GO:0004252">
    <property type="term" value="F:serine-type endopeptidase activity"/>
    <property type="evidence" value="ECO:0007669"/>
    <property type="project" value="TreeGrafter"/>
</dbReference>
<dbReference type="Gene3D" id="3.40.50.1820">
    <property type="entry name" value="alpha/beta hydrolase"/>
    <property type="match status" value="1"/>
</dbReference>
<dbReference type="EMBL" id="NCDQ01000081">
    <property type="protein sequence ID" value="OYX04374.1"/>
    <property type="molecule type" value="Genomic_DNA"/>
</dbReference>
<gene>
    <name evidence="4" type="ORF">B7Z12_06770</name>
</gene>
<keyword evidence="2" id="KW-0732">Signal</keyword>
<dbReference type="SUPFAM" id="SSF53474">
    <property type="entry name" value="alpha/beta-Hydrolases"/>
    <property type="match status" value="1"/>
</dbReference>
<dbReference type="SUPFAM" id="SSF82171">
    <property type="entry name" value="DPP6 N-terminal domain-like"/>
    <property type="match status" value="1"/>
</dbReference>
<organism evidence="4 5">
    <name type="scientific">Caulobacter vibrioides</name>
    <name type="common">Caulobacter crescentus</name>
    <dbReference type="NCBI Taxonomy" id="155892"/>
    <lineage>
        <taxon>Bacteria</taxon>
        <taxon>Pseudomonadati</taxon>
        <taxon>Pseudomonadota</taxon>
        <taxon>Alphaproteobacteria</taxon>
        <taxon>Caulobacterales</taxon>
        <taxon>Caulobacteraceae</taxon>
        <taxon>Caulobacter</taxon>
    </lineage>
</organism>
<name>A0A258D9T5_CAUVI</name>
<dbReference type="GO" id="GO:0006508">
    <property type="term" value="P:proteolysis"/>
    <property type="evidence" value="ECO:0007669"/>
    <property type="project" value="InterPro"/>
</dbReference>
<dbReference type="PANTHER" id="PTHR42776">
    <property type="entry name" value="SERINE PEPTIDASE S9 FAMILY MEMBER"/>
    <property type="match status" value="1"/>
</dbReference>
<evidence type="ECO:0000313" key="4">
    <source>
        <dbReference type="EMBL" id="OYX04374.1"/>
    </source>
</evidence>
<sequence>MLRPALVAGIIALLSLSAVSAQEKPPLSLYGLLPKVEDVQISPDGSKLAVLTTDGEKRFLTIRKTEGGGLAGIAVADNKLRSMAWAGEDHVILVSSVATRGLNLDGPKREYFTVVDFKISTGVQKPLMESAPEALTVILGQPQIRTVKGDPHVFLEGARFLRGAAASTLFRFNLRTGTVRLLEHGARYSSDSWLVDATGEPFAQSTYDDKTGRWSLLMRVGSNWRTVDTAIAPMGSFGVEGLGRDGTSAVVWRRGDAVALKEYRSNGKSEALAEDSDLRGLLHDPATHRLIGSFGLRGDDIVYSFEKARDQAAWRAALKVFPQARVTLQSWTKDRKRLVVKVDSAQTGPSFAVVDFNTNQSWTLGPIYKDLTPAAISPVRAISYKAADGLAISAYLTLPRSRAPQALPLIVLPHAGPEGRDTPGYDWWSQALASRGYAVLRANFRGSDGLGADFHAAGFGQWGGKMLTDLSDGVRYLADQGLIDRNRVCIMGASFGGYAAMAGATLDKGVYRCAVSVGGPTDLNLVARSVFNPGAVCVSQGPGSSDKGAMGDCQLRGAGPVNTQRLLIANADGRDLRTSTTPRYWLRFLGVDNSRAPNLDAISPAKLADRVAIPVMLIHGTDDTIVPYEHSQIMADALKKAGKSVDLIPLDGEDHWLSRGNTRLKMLTEAVAFVEKHNPPD</sequence>
<dbReference type="Proteomes" id="UP000215616">
    <property type="component" value="Unassembled WGS sequence"/>
</dbReference>
<feature type="chain" id="PRO_5012243177" evidence="2">
    <location>
        <begin position="22"/>
        <end position="681"/>
    </location>
</feature>
<evidence type="ECO:0000313" key="5">
    <source>
        <dbReference type="Proteomes" id="UP000215616"/>
    </source>
</evidence>
<dbReference type="InterPro" id="IPR029058">
    <property type="entry name" value="AB_hydrolase_fold"/>
</dbReference>
<feature type="domain" description="Peptidase S9 prolyl oligopeptidase catalytic" evidence="3">
    <location>
        <begin position="591"/>
        <end position="677"/>
    </location>
</feature>
<dbReference type="Pfam" id="PF00326">
    <property type="entry name" value="Peptidase_S9"/>
    <property type="match status" value="2"/>
</dbReference>
<protein>
    <submittedName>
        <fullName evidence="4">Peptidase S9</fullName>
    </submittedName>
</protein>
<dbReference type="InterPro" id="IPR001375">
    <property type="entry name" value="Peptidase_S9_cat"/>
</dbReference>
<dbReference type="AlphaFoldDB" id="A0A258D9T5"/>
<evidence type="ECO:0000259" key="3">
    <source>
        <dbReference type="Pfam" id="PF00326"/>
    </source>
</evidence>
<dbReference type="PANTHER" id="PTHR42776:SF27">
    <property type="entry name" value="DIPEPTIDYL PEPTIDASE FAMILY MEMBER 6"/>
    <property type="match status" value="1"/>
</dbReference>
<evidence type="ECO:0000256" key="1">
    <source>
        <dbReference type="ARBA" id="ARBA00022801"/>
    </source>
</evidence>
<accession>A0A258D9T5</accession>
<reference evidence="4 5" key="1">
    <citation type="submission" date="2017-03" db="EMBL/GenBank/DDBJ databases">
        <title>Lifting the veil on microbial sulfur biogeochemistry in mining wastewaters.</title>
        <authorList>
            <person name="Kantor R.S."/>
            <person name="Colenbrander Nelson T."/>
            <person name="Marshall S."/>
            <person name="Bennett D."/>
            <person name="Apte S."/>
            <person name="Camacho D."/>
            <person name="Thomas B.C."/>
            <person name="Warren L.A."/>
            <person name="Banfield J.F."/>
        </authorList>
    </citation>
    <scope>NUCLEOTIDE SEQUENCE [LARGE SCALE GENOMIC DNA]</scope>
    <source>
        <strain evidence="4">32-67-7</strain>
    </source>
</reference>
<proteinExistence type="predicted"/>
<feature type="signal peptide" evidence="2">
    <location>
        <begin position="1"/>
        <end position="21"/>
    </location>
</feature>
<feature type="domain" description="Peptidase S9 prolyl oligopeptidase catalytic" evidence="3">
    <location>
        <begin position="425"/>
        <end position="524"/>
    </location>
</feature>
<comment type="caution">
    <text evidence="4">The sequence shown here is derived from an EMBL/GenBank/DDBJ whole genome shotgun (WGS) entry which is preliminary data.</text>
</comment>